<dbReference type="InterPro" id="IPR001647">
    <property type="entry name" value="HTH_TetR"/>
</dbReference>
<evidence type="ECO:0000256" key="4">
    <source>
        <dbReference type="PROSITE-ProRule" id="PRU00335"/>
    </source>
</evidence>
<evidence type="ECO:0000313" key="6">
    <source>
        <dbReference type="EMBL" id="PSB55386.1"/>
    </source>
</evidence>
<organism evidence="6 7">
    <name type="scientific">Chamaesiphon polymorphus CCALA 037</name>
    <dbReference type="NCBI Taxonomy" id="2107692"/>
    <lineage>
        <taxon>Bacteria</taxon>
        <taxon>Bacillati</taxon>
        <taxon>Cyanobacteriota</taxon>
        <taxon>Cyanophyceae</taxon>
        <taxon>Gomontiellales</taxon>
        <taxon>Chamaesiphonaceae</taxon>
        <taxon>Chamaesiphon</taxon>
    </lineage>
</organism>
<dbReference type="GO" id="GO:0003700">
    <property type="term" value="F:DNA-binding transcription factor activity"/>
    <property type="evidence" value="ECO:0007669"/>
    <property type="project" value="TreeGrafter"/>
</dbReference>
<name>A0A2T1GD88_9CYAN</name>
<keyword evidence="1" id="KW-0805">Transcription regulation</keyword>
<feature type="domain" description="HTH tetR-type" evidence="5">
    <location>
        <begin position="7"/>
        <end position="67"/>
    </location>
</feature>
<dbReference type="PROSITE" id="PS01081">
    <property type="entry name" value="HTH_TETR_1"/>
    <property type="match status" value="1"/>
</dbReference>
<dbReference type="InterPro" id="IPR023772">
    <property type="entry name" value="DNA-bd_HTH_TetR-type_CS"/>
</dbReference>
<sequence>MDAEHNREKVAQILQGAMQEFLARGYAGTSMEKVAAAAGVSKPTVYSYFKDKGVLFQALIENLAEKKFSSTFGSEPLAGDPKVVLRNIAEVTFKNFEDEEFSCFMRTIIGESGRFPELAKTCVTNLFKPINDVVVEYIISHPELKISDPEAATSLFIGTLVYYHISQNILHTREVMPIERSRVVDNLMEMMLKSIEQ</sequence>
<evidence type="ECO:0000256" key="3">
    <source>
        <dbReference type="ARBA" id="ARBA00023163"/>
    </source>
</evidence>
<dbReference type="InterPro" id="IPR036271">
    <property type="entry name" value="Tet_transcr_reg_TetR-rel_C_sf"/>
</dbReference>
<evidence type="ECO:0000256" key="1">
    <source>
        <dbReference type="ARBA" id="ARBA00023015"/>
    </source>
</evidence>
<evidence type="ECO:0000313" key="7">
    <source>
        <dbReference type="Proteomes" id="UP000238937"/>
    </source>
</evidence>
<dbReference type="PRINTS" id="PR00455">
    <property type="entry name" value="HTHTETR"/>
</dbReference>
<dbReference type="InterPro" id="IPR009057">
    <property type="entry name" value="Homeodomain-like_sf"/>
</dbReference>
<evidence type="ECO:0000259" key="5">
    <source>
        <dbReference type="PROSITE" id="PS50977"/>
    </source>
</evidence>
<dbReference type="OrthoDB" id="9816431at2"/>
<dbReference type="Pfam" id="PF00440">
    <property type="entry name" value="TetR_N"/>
    <property type="match status" value="1"/>
</dbReference>
<dbReference type="SUPFAM" id="SSF48498">
    <property type="entry name" value="Tetracyclin repressor-like, C-terminal domain"/>
    <property type="match status" value="1"/>
</dbReference>
<dbReference type="EMBL" id="PVWO01000190">
    <property type="protein sequence ID" value="PSB55386.1"/>
    <property type="molecule type" value="Genomic_DNA"/>
</dbReference>
<dbReference type="FunFam" id="1.10.10.60:FF:000141">
    <property type="entry name" value="TetR family transcriptional regulator"/>
    <property type="match status" value="1"/>
</dbReference>
<evidence type="ECO:0000256" key="2">
    <source>
        <dbReference type="ARBA" id="ARBA00023125"/>
    </source>
</evidence>
<dbReference type="Proteomes" id="UP000238937">
    <property type="component" value="Unassembled WGS sequence"/>
</dbReference>
<protein>
    <submittedName>
        <fullName evidence="6">TetR family transcriptional regulator</fullName>
    </submittedName>
</protein>
<dbReference type="SUPFAM" id="SSF46689">
    <property type="entry name" value="Homeodomain-like"/>
    <property type="match status" value="1"/>
</dbReference>
<accession>A0A2T1GD88</accession>
<keyword evidence="2 4" id="KW-0238">DNA-binding</keyword>
<dbReference type="AlphaFoldDB" id="A0A2T1GD88"/>
<gene>
    <name evidence="6" type="ORF">C7B77_15215</name>
</gene>
<feature type="DNA-binding region" description="H-T-H motif" evidence="4">
    <location>
        <begin position="30"/>
        <end position="49"/>
    </location>
</feature>
<reference evidence="6 7" key="1">
    <citation type="submission" date="2018-03" db="EMBL/GenBank/DDBJ databases">
        <title>The ancient ancestry and fast evolution of plastids.</title>
        <authorList>
            <person name="Moore K.R."/>
            <person name="Magnabosco C."/>
            <person name="Momper L."/>
            <person name="Gold D.A."/>
            <person name="Bosak T."/>
            <person name="Fournier G.P."/>
        </authorList>
    </citation>
    <scope>NUCLEOTIDE SEQUENCE [LARGE SCALE GENOMIC DNA]</scope>
    <source>
        <strain evidence="6 7">CCALA 037</strain>
    </source>
</reference>
<dbReference type="InterPro" id="IPR050109">
    <property type="entry name" value="HTH-type_TetR-like_transc_reg"/>
</dbReference>
<keyword evidence="7" id="KW-1185">Reference proteome</keyword>
<proteinExistence type="predicted"/>
<dbReference type="PANTHER" id="PTHR30055">
    <property type="entry name" value="HTH-TYPE TRANSCRIPTIONAL REGULATOR RUTR"/>
    <property type="match status" value="1"/>
</dbReference>
<dbReference type="RefSeq" id="WP_106306355.1">
    <property type="nucleotide sequence ID" value="NZ_PVWO01000190.1"/>
</dbReference>
<dbReference type="Gene3D" id="1.10.357.10">
    <property type="entry name" value="Tetracycline Repressor, domain 2"/>
    <property type="match status" value="1"/>
</dbReference>
<keyword evidence="3" id="KW-0804">Transcription</keyword>
<comment type="caution">
    <text evidence="6">The sequence shown here is derived from an EMBL/GenBank/DDBJ whole genome shotgun (WGS) entry which is preliminary data.</text>
</comment>
<dbReference type="GO" id="GO:0000976">
    <property type="term" value="F:transcription cis-regulatory region binding"/>
    <property type="evidence" value="ECO:0007669"/>
    <property type="project" value="TreeGrafter"/>
</dbReference>
<dbReference type="PANTHER" id="PTHR30055:SF146">
    <property type="entry name" value="HTH-TYPE TRANSCRIPTIONAL DUAL REGULATOR CECR"/>
    <property type="match status" value="1"/>
</dbReference>
<dbReference type="InterPro" id="IPR039536">
    <property type="entry name" value="TetR_C_Proteobacteria"/>
</dbReference>
<dbReference type="Pfam" id="PF14246">
    <property type="entry name" value="TetR_C_7"/>
    <property type="match status" value="1"/>
</dbReference>
<dbReference type="GO" id="GO:0045892">
    <property type="term" value="P:negative regulation of DNA-templated transcription"/>
    <property type="evidence" value="ECO:0007669"/>
    <property type="project" value="UniProtKB-ARBA"/>
</dbReference>
<dbReference type="PROSITE" id="PS50977">
    <property type="entry name" value="HTH_TETR_2"/>
    <property type="match status" value="1"/>
</dbReference>